<evidence type="ECO:0000256" key="5">
    <source>
        <dbReference type="SAM" id="MobiDB-lite"/>
    </source>
</evidence>
<dbReference type="GeneID" id="95496341"/>
<evidence type="ECO:0000256" key="1">
    <source>
        <dbReference type="ARBA" id="ARBA00004370"/>
    </source>
</evidence>
<keyword evidence="4 6" id="KW-0472">Membrane</keyword>
<gene>
    <name evidence="7" type="ORF">OHA91_09870</name>
</gene>
<evidence type="ECO:0000313" key="7">
    <source>
        <dbReference type="EMBL" id="WUN78786.1"/>
    </source>
</evidence>
<feature type="transmembrane region" description="Helical" evidence="6">
    <location>
        <begin position="75"/>
        <end position="101"/>
    </location>
</feature>
<comment type="subcellular location">
    <subcellularLocation>
        <location evidence="1">Membrane</location>
    </subcellularLocation>
</comment>
<dbReference type="Pfam" id="PF04505">
    <property type="entry name" value="CD225"/>
    <property type="match status" value="1"/>
</dbReference>
<feature type="region of interest" description="Disordered" evidence="5">
    <location>
        <begin position="1"/>
        <end position="64"/>
    </location>
</feature>
<organism evidence="7 8">
    <name type="scientific">Streptomyces erythrochromogenes</name>
    <dbReference type="NCBI Taxonomy" id="285574"/>
    <lineage>
        <taxon>Bacteria</taxon>
        <taxon>Bacillati</taxon>
        <taxon>Actinomycetota</taxon>
        <taxon>Actinomycetes</taxon>
        <taxon>Kitasatosporales</taxon>
        <taxon>Streptomycetaceae</taxon>
        <taxon>Streptomyces</taxon>
    </lineage>
</organism>
<dbReference type="InterPro" id="IPR007593">
    <property type="entry name" value="CD225/Dispanin_fam"/>
</dbReference>
<evidence type="ECO:0000313" key="8">
    <source>
        <dbReference type="Proteomes" id="UP001432312"/>
    </source>
</evidence>
<keyword evidence="2 6" id="KW-0812">Transmembrane</keyword>
<dbReference type="PANTHER" id="PTHR14948">
    <property type="entry name" value="NG5"/>
    <property type="match status" value="1"/>
</dbReference>
<dbReference type="InterPro" id="IPR051423">
    <property type="entry name" value="CD225/Dispanin"/>
</dbReference>
<keyword evidence="8" id="KW-1185">Reference proteome</keyword>
<name>A0ABZ1Q7W6_9ACTN</name>
<keyword evidence="3 6" id="KW-1133">Transmembrane helix</keyword>
<dbReference type="PANTHER" id="PTHR14948:SF25">
    <property type="entry name" value="DUF4190 DOMAIN-CONTAINING PROTEIN"/>
    <property type="match status" value="1"/>
</dbReference>
<evidence type="ECO:0000256" key="2">
    <source>
        <dbReference type="ARBA" id="ARBA00022692"/>
    </source>
</evidence>
<protein>
    <submittedName>
        <fullName evidence="7">CD225/dispanin family protein</fullName>
    </submittedName>
</protein>
<accession>A0ABZ1Q7W6</accession>
<proteinExistence type="predicted"/>
<evidence type="ECO:0000256" key="6">
    <source>
        <dbReference type="SAM" id="Phobius"/>
    </source>
</evidence>
<sequence length="155" mass="16750">MSDRQQPPSSEGENWGPETPWQEPLLPPPTKPPPRTASAQPPQPEAPPAQPPTSQPGWERDQWGMTAPMRMPETYLAGAILVTLFCFLPTGIAAIIFASQVSEKWKAGDVVGSAESSRKARLWMIVSLVVGCIAWLFFIAIGMAADPNTTSMPAP</sequence>
<feature type="compositionally biased region" description="Polar residues" evidence="5">
    <location>
        <begin position="1"/>
        <end position="12"/>
    </location>
</feature>
<evidence type="ECO:0000256" key="4">
    <source>
        <dbReference type="ARBA" id="ARBA00023136"/>
    </source>
</evidence>
<feature type="compositionally biased region" description="Pro residues" evidence="5">
    <location>
        <begin position="25"/>
        <end position="54"/>
    </location>
</feature>
<dbReference type="Proteomes" id="UP001432312">
    <property type="component" value="Chromosome"/>
</dbReference>
<evidence type="ECO:0000256" key="3">
    <source>
        <dbReference type="ARBA" id="ARBA00022989"/>
    </source>
</evidence>
<dbReference type="EMBL" id="CP108036">
    <property type="protein sequence ID" value="WUN78786.1"/>
    <property type="molecule type" value="Genomic_DNA"/>
</dbReference>
<dbReference type="RefSeq" id="WP_328739075.1">
    <property type="nucleotide sequence ID" value="NZ_CP108036.1"/>
</dbReference>
<reference evidence="7" key="1">
    <citation type="submission" date="2022-10" db="EMBL/GenBank/DDBJ databases">
        <title>The complete genomes of actinobacterial strains from the NBC collection.</title>
        <authorList>
            <person name="Joergensen T.S."/>
            <person name="Alvarez Arevalo M."/>
            <person name="Sterndorff E.B."/>
            <person name="Faurdal D."/>
            <person name="Vuksanovic O."/>
            <person name="Mourched A.-S."/>
            <person name="Charusanti P."/>
            <person name="Shaw S."/>
            <person name="Blin K."/>
            <person name="Weber T."/>
        </authorList>
    </citation>
    <scope>NUCLEOTIDE SEQUENCE</scope>
    <source>
        <strain evidence="7">NBC_00303</strain>
    </source>
</reference>
<feature type="transmembrane region" description="Helical" evidence="6">
    <location>
        <begin position="122"/>
        <end position="145"/>
    </location>
</feature>